<name>A0ABR9ZW80_9FIRM</name>
<evidence type="ECO:0000256" key="4">
    <source>
        <dbReference type="ARBA" id="ARBA00023163"/>
    </source>
</evidence>
<dbReference type="Gene3D" id="1.10.10.60">
    <property type="entry name" value="Homeodomain-like"/>
    <property type="match status" value="1"/>
</dbReference>
<dbReference type="PROSITE" id="PS50112">
    <property type="entry name" value="PAS"/>
    <property type="match status" value="1"/>
</dbReference>
<dbReference type="InterPro" id="IPR009057">
    <property type="entry name" value="Homeodomain-like_sf"/>
</dbReference>
<dbReference type="SMART" id="SM00091">
    <property type="entry name" value="PAS"/>
    <property type="match status" value="1"/>
</dbReference>
<keyword evidence="4" id="KW-0804">Transcription</keyword>
<sequence>MDQVLAINSVCNKITGNLPSIDDPKAKHLLEEILNDLQVFLDKGIDFKEVVDNLDDSILITDSKGKILYINPSYEKNTGISAVEVLHRYIKDILDEGNLFTGGATLDVIESKKKVLRLSTVVKYNPPRVAYAIGVPVFDDQNQLKQIIVNSRPILSLKALQDDYARFLEEAKSIQEIDTIKIITNSNQDMDRLAKRMVGSSQTVENIWKIIRLIANTDATVLITGESGVGKEVVADEIYFNSDRFDKPFVKVNCASIPSNLLESELFGYEKGAFSGANTNGKTGLFELANHGIILLDEIGDMPLDLQAKLLRVIQNREITRVGGTKPITLDIRIIASTNNNLKEKIAEGTFRSDLYYRLNVIPIYLEPLRAHIEDLELLCEHFINIFSQKHNRSLKLSKSNLNIMKMYNWPGNVRELENIIEYLVICCSGNAEVDNDMLKSILGLSKSEVSSKAFDLTKSVEQFEKQQIEKVLSITSNLREAGELLNINASTISRKIKQYGIEYSKSR</sequence>
<dbReference type="InterPro" id="IPR000014">
    <property type="entry name" value="PAS"/>
</dbReference>
<evidence type="ECO:0000256" key="2">
    <source>
        <dbReference type="ARBA" id="ARBA00022840"/>
    </source>
</evidence>
<dbReference type="Gene3D" id="3.30.450.20">
    <property type="entry name" value="PAS domain"/>
    <property type="match status" value="1"/>
</dbReference>
<gene>
    <name evidence="7" type="ORF">ISU02_16520</name>
</gene>
<dbReference type="Pfam" id="PF00989">
    <property type="entry name" value="PAS"/>
    <property type="match status" value="1"/>
</dbReference>
<dbReference type="NCBIfam" id="TIGR00229">
    <property type="entry name" value="sensory_box"/>
    <property type="match status" value="1"/>
</dbReference>
<reference evidence="7 8" key="1">
    <citation type="submission" date="2020-11" db="EMBL/GenBank/DDBJ databases">
        <title>Fusibacter basophilias sp. nov.</title>
        <authorList>
            <person name="Qiu D."/>
        </authorList>
    </citation>
    <scope>NUCLEOTIDE SEQUENCE [LARGE SCALE GENOMIC DNA]</scope>
    <source>
        <strain evidence="7 8">Q10-2</strain>
    </source>
</reference>
<comment type="caution">
    <text evidence="7">The sequence shown here is derived from an EMBL/GenBank/DDBJ whole genome shotgun (WGS) entry which is preliminary data.</text>
</comment>
<dbReference type="PROSITE" id="PS50045">
    <property type="entry name" value="SIGMA54_INTERACT_4"/>
    <property type="match status" value="1"/>
</dbReference>
<dbReference type="PANTHER" id="PTHR32071">
    <property type="entry name" value="TRANSCRIPTIONAL REGULATORY PROTEIN"/>
    <property type="match status" value="1"/>
</dbReference>
<evidence type="ECO:0000259" key="5">
    <source>
        <dbReference type="PROSITE" id="PS50045"/>
    </source>
</evidence>
<dbReference type="CDD" id="cd00009">
    <property type="entry name" value="AAA"/>
    <property type="match status" value="1"/>
</dbReference>
<dbReference type="SUPFAM" id="SSF46689">
    <property type="entry name" value="Homeodomain-like"/>
    <property type="match status" value="1"/>
</dbReference>
<accession>A0ABR9ZW80</accession>
<organism evidence="7 8">
    <name type="scientific">Fusibacter ferrireducens</name>
    <dbReference type="NCBI Taxonomy" id="2785058"/>
    <lineage>
        <taxon>Bacteria</taxon>
        <taxon>Bacillati</taxon>
        <taxon>Bacillota</taxon>
        <taxon>Clostridia</taxon>
        <taxon>Eubacteriales</taxon>
        <taxon>Eubacteriales Family XII. Incertae Sedis</taxon>
        <taxon>Fusibacter</taxon>
    </lineage>
</organism>
<dbReference type="SUPFAM" id="SSF52540">
    <property type="entry name" value="P-loop containing nucleoside triphosphate hydrolases"/>
    <property type="match status" value="1"/>
</dbReference>
<dbReference type="RefSeq" id="WP_194702957.1">
    <property type="nucleotide sequence ID" value="NZ_JADKNH010000010.1"/>
</dbReference>
<dbReference type="SMART" id="SM00382">
    <property type="entry name" value="AAA"/>
    <property type="match status" value="1"/>
</dbReference>
<evidence type="ECO:0000313" key="8">
    <source>
        <dbReference type="Proteomes" id="UP000614200"/>
    </source>
</evidence>
<dbReference type="InterPro" id="IPR013767">
    <property type="entry name" value="PAS_fold"/>
</dbReference>
<dbReference type="Pfam" id="PF00158">
    <property type="entry name" value="Sigma54_activat"/>
    <property type="match status" value="1"/>
</dbReference>
<dbReference type="InterPro" id="IPR025944">
    <property type="entry name" value="Sigma_54_int_dom_CS"/>
</dbReference>
<evidence type="ECO:0000256" key="1">
    <source>
        <dbReference type="ARBA" id="ARBA00022741"/>
    </source>
</evidence>
<dbReference type="InterPro" id="IPR027417">
    <property type="entry name" value="P-loop_NTPase"/>
</dbReference>
<dbReference type="InterPro" id="IPR025662">
    <property type="entry name" value="Sigma_54_int_dom_ATP-bd_1"/>
</dbReference>
<dbReference type="Pfam" id="PF25601">
    <property type="entry name" value="AAA_lid_14"/>
    <property type="match status" value="1"/>
</dbReference>
<dbReference type="InterPro" id="IPR002078">
    <property type="entry name" value="Sigma_54_int"/>
</dbReference>
<dbReference type="CDD" id="cd00130">
    <property type="entry name" value="PAS"/>
    <property type="match status" value="1"/>
</dbReference>
<dbReference type="InterPro" id="IPR035965">
    <property type="entry name" value="PAS-like_dom_sf"/>
</dbReference>
<keyword evidence="2" id="KW-0067">ATP-binding</keyword>
<dbReference type="EMBL" id="JADKNH010000010">
    <property type="protein sequence ID" value="MBF4694719.1"/>
    <property type="molecule type" value="Genomic_DNA"/>
</dbReference>
<keyword evidence="1" id="KW-0547">Nucleotide-binding</keyword>
<keyword evidence="3" id="KW-0805">Transcription regulation</keyword>
<keyword evidence="8" id="KW-1185">Reference proteome</keyword>
<feature type="domain" description="Sigma-54 factor interaction" evidence="5">
    <location>
        <begin position="197"/>
        <end position="426"/>
    </location>
</feature>
<dbReference type="Gene3D" id="1.10.8.60">
    <property type="match status" value="1"/>
</dbReference>
<dbReference type="InterPro" id="IPR003593">
    <property type="entry name" value="AAA+_ATPase"/>
</dbReference>
<evidence type="ECO:0000313" key="7">
    <source>
        <dbReference type="EMBL" id="MBF4694719.1"/>
    </source>
</evidence>
<dbReference type="InterPro" id="IPR002197">
    <property type="entry name" value="HTH_Fis"/>
</dbReference>
<dbReference type="PROSITE" id="PS00675">
    <property type="entry name" value="SIGMA54_INTERACT_1"/>
    <property type="match status" value="1"/>
</dbReference>
<dbReference type="SUPFAM" id="SSF55785">
    <property type="entry name" value="PYP-like sensor domain (PAS domain)"/>
    <property type="match status" value="1"/>
</dbReference>
<evidence type="ECO:0000256" key="3">
    <source>
        <dbReference type="ARBA" id="ARBA00023015"/>
    </source>
</evidence>
<dbReference type="Proteomes" id="UP000614200">
    <property type="component" value="Unassembled WGS sequence"/>
</dbReference>
<proteinExistence type="predicted"/>
<dbReference type="Gene3D" id="3.40.50.300">
    <property type="entry name" value="P-loop containing nucleotide triphosphate hydrolases"/>
    <property type="match status" value="1"/>
</dbReference>
<protein>
    <submittedName>
        <fullName evidence="7">Sigma 54-interacting transcriptional regulator</fullName>
    </submittedName>
</protein>
<dbReference type="PROSITE" id="PS00688">
    <property type="entry name" value="SIGMA54_INTERACT_3"/>
    <property type="match status" value="1"/>
</dbReference>
<dbReference type="InterPro" id="IPR058031">
    <property type="entry name" value="AAA_lid_NorR"/>
</dbReference>
<feature type="domain" description="PAS" evidence="6">
    <location>
        <begin position="47"/>
        <end position="96"/>
    </location>
</feature>
<dbReference type="Pfam" id="PF02954">
    <property type="entry name" value="HTH_8"/>
    <property type="match status" value="1"/>
</dbReference>
<evidence type="ECO:0000259" key="6">
    <source>
        <dbReference type="PROSITE" id="PS50112"/>
    </source>
</evidence>